<keyword evidence="3" id="KW-1185">Reference proteome</keyword>
<evidence type="ECO:0000259" key="1">
    <source>
        <dbReference type="Pfam" id="PF06985"/>
    </source>
</evidence>
<name>A0A6A5W216_9PLEO</name>
<proteinExistence type="predicted"/>
<evidence type="ECO:0000313" key="2">
    <source>
        <dbReference type="EMBL" id="KAF1995952.1"/>
    </source>
</evidence>
<dbReference type="InterPro" id="IPR010730">
    <property type="entry name" value="HET"/>
</dbReference>
<feature type="domain" description="Heterokaryon incompatibility" evidence="1">
    <location>
        <begin position="208"/>
        <end position="348"/>
    </location>
</feature>
<dbReference type="PANTHER" id="PTHR33112:SF1">
    <property type="entry name" value="HETEROKARYON INCOMPATIBILITY DOMAIN-CONTAINING PROTEIN"/>
    <property type="match status" value="1"/>
</dbReference>
<dbReference type="Proteomes" id="UP000799779">
    <property type="component" value="Unassembled WGS sequence"/>
</dbReference>
<accession>A0A6A5W216</accession>
<dbReference type="AlphaFoldDB" id="A0A6A5W216"/>
<reference evidence="2" key="1">
    <citation type="journal article" date="2020" name="Stud. Mycol.">
        <title>101 Dothideomycetes genomes: a test case for predicting lifestyles and emergence of pathogens.</title>
        <authorList>
            <person name="Haridas S."/>
            <person name="Albert R."/>
            <person name="Binder M."/>
            <person name="Bloem J."/>
            <person name="Labutti K."/>
            <person name="Salamov A."/>
            <person name="Andreopoulos B."/>
            <person name="Baker S."/>
            <person name="Barry K."/>
            <person name="Bills G."/>
            <person name="Bluhm B."/>
            <person name="Cannon C."/>
            <person name="Castanera R."/>
            <person name="Culley D."/>
            <person name="Daum C."/>
            <person name="Ezra D."/>
            <person name="Gonzalez J."/>
            <person name="Henrissat B."/>
            <person name="Kuo A."/>
            <person name="Liang C."/>
            <person name="Lipzen A."/>
            <person name="Lutzoni F."/>
            <person name="Magnuson J."/>
            <person name="Mondo S."/>
            <person name="Nolan M."/>
            <person name="Ohm R."/>
            <person name="Pangilinan J."/>
            <person name="Park H.-J."/>
            <person name="Ramirez L."/>
            <person name="Alfaro M."/>
            <person name="Sun H."/>
            <person name="Tritt A."/>
            <person name="Yoshinaga Y."/>
            <person name="Zwiers L.-H."/>
            <person name="Turgeon B."/>
            <person name="Goodwin S."/>
            <person name="Spatafora J."/>
            <person name="Crous P."/>
            <person name="Grigoriev I."/>
        </authorList>
    </citation>
    <scope>NUCLEOTIDE SEQUENCE</scope>
    <source>
        <strain evidence="2">CBS 123094</strain>
    </source>
</reference>
<protein>
    <submittedName>
        <fullName evidence="2">HET-domain-containing protein</fullName>
    </submittedName>
</protein>
<dbReference type="Pfam" id="PF06985">
    <property type="entry name" value="HET"/>
    <property type="match status" value="1"/>
</dbReference>
<evidence type="ECO:0000313" key="3">
    <source>
        <dbReference type="Proteomes" id="UP000799779"/>
    </source>
</evidence>
<sequence length="696" mass="80597">MEEDLGRTRAGSDFSSPANLGTKLCDICRTIDFNSILSSRNQRVGVSMSFELMSRKGCVLCDFLVDILPEQARKNSIYSYRICSWSPPIELFTYRKSEQPPNSDNTRRYPESWTYNNFPVLCLDFEPVHPIPDWEHGPGIPWIFPSLPGWTITQPLSDLIDFKVPRMWQDACLSFHSEYCGQTAPPLEWLKVIDCNTRKIVPLENHDYVSLSYVWGTAAHAAAPTIAADGLSLPEELPRTIEDAIAVTLLLNYRYLWIDKFCIDKSNNEKFVKELGQMDLVYRNSVLTIIDACGEDPSFGLPGVRPGSRCPHQPSIQIGEHKLLSDVRNPQWLIKNSPWSTRGWTYQEGLLSRRRLIFTSEQIYFECHGFQFKESVNYPVINTSGAATADSSTSTSLQQFYPQLACEMFELNLVLIEPYQFYRHITEYSERFLSHQSDILNGMLGFFRYTQELDKPLFHLWGLPFHKTTIDRAPKSSSELTPSLTDSFRWMPENPSRRRKGFPSWSWTGWEGKIIWPIDFDVHNDNFRMRLRRLADLDVTIQTKAGQSLSFDAFFESYSTLGLNPNLLACILRIRALSFVIRRLDPQLDEGIAKPCFEFHTMRRRKVVLGCDVTTSEILPVEHEYIAFQYMETGSRYRVNSHLMVLMRHGKIWERVALGIYEYPTENSLRRWEDGLTDVQDDDWMPGFEWREIMLG</sequence>
<dbReference type="OrthoDB" id="5428863at2759"/>
<dbReference type="EMBL" id="ML977631">
    <property type="protein sequence ID" value="KAF1995952.1"/>
    <property type="molecule type" value="Genomic_DNA"/>
</dbReference>
<organism evidence="2 3">
    <name type="scientific">Amniculicola lignicola CBS 123094</name>
    <dbReference type="NCBI Taxonomy" id="1392246"/>
    <lineage>
        <taxon>Eukaryota</taxon>
        <taxon>Fungi</taxon>
        <taxon>Dikarya</taxon>
        <taxon>Ascomycota</taxon>
        <taxon>Pezizomycotina</taxon>
        <taxon>Dothideomycetes</taxon>
        <taxon>Pleosporomycetidae</taxon>
        <taxon>Pleosporales</taxon>
        <taxon>Amniculicolaceae</taxon>
        <taxon>Amniculicola</taxon>
    </lineage>
</organism>
<gene>
    <name evidence="2" type="ORF">P154DRAFT_566356</name>
</gene>
<dbReference type="PANTHER" id="PTHR33112">
    <property type="entry name" value="DOMAIN PROTEIN, PUTATIVE-RELATED"/>
    <property type="match status" value="1"/>
</dbReference>